<accession>A0ABS7FQC1</accession>
<protein>
    <submittedName>
        <fullName evidence="1">Cupin</fullName>
    </submittedName>
</protein>
<reference evidence="1 2" key="1">
    <citation type="submission" date="2021-07" db="EMBL/GenBank/DDBJ databases">
        <title>Actinomadura sp. PM05-2 isolated from lichen.</title>
        <authorList>
            <person name="Somphong A."/>
            <person name="Phongsopitanun W."/>
            <person name="Tanasupawat S."/>
            <person name="Peongsungnone V."/>
        </authorList>
    </citation>
    <scope>NUCLEOTIDE SEQUENCE [LARGE SCALE GENOMIC DNA]</scope>
    <source>
        <strain evidence="1 2">PM05-2</strain>
    </source>
</reference>
<dbReference type="InterPro" id="IPR011051">
    <property type="entry name" value="RmlC_Cupin_sf"/>
</dbReference>
<dbReference type="Proteomes" id="UP000774570">
    <property type="component" value="Unassembled WGS sequence"/>
</dbReference>
<keyword evidence="2" id="KW-1185">Reference proteome</keyword>
<sequence length="105" mass="11148">MDNAHDIPALVREHLDAARRSDHGRSARLLVHDGPLRQSIIALRAGGALDEHEAPPAASLHVLAGKVRLNDRALSAGELVPIPHERHALSADEDAAVLLTTVTGI</sequence>
<gene>
    <name evidence="1" type="ORF">K1Y72_08630</name>
</gene>
<proteinExistence type="predicted"/>
<dbReference type="InterPro" id="IPR014710">
    <property type="entry name" value="RmlC-like_jellyroll"/>
</dbReference>
<name>A0ABS7FQC1_9ACTN</name>
<dbReference type="EMBL" id="JAIBOA010000004">
    <property type="protein sequence ID" value="MBW8482425.1"/>
    <property type="molecule type" value="Genomic_DNA"/>
</dbReference>
<organism evidence="1 2">
    <name type="scientific">Actinomadura parmotrematis</name>
    <dbReference type="NCBI Taxonomy" id="2864039"/>
    <lineage>
        <taxon>Bacteria</taxon>
        <taxon>Bacillati</taxon>
        <taxon>Actinomycetota</taxon>
        <taxon>Actinomycetes</taxon>
        <taxon>Streptosporangiales</taxon>
        <taxon>Thermomonosporaceae</taxon>
        <taxon>Actinomadura</taxon>
    </lineage>
</organism>
<dbReference type="RefSeq" id="WP_220164934.1">
    <property type="nucleotide sequence ID" value="NZ_JAIBOA010000004.1"/>
</dbReference>
<dbReference type="Gene3D" id="2.60.120.10">
    <property type="entry name" value="Jelly Rolls"/>
    <property type="match status" value="1"/>
</dbReference>
<evidence type="ECO:0000313" key="1">
    <source>
        <dbReference type="EMBL" id="MBW8482425.1"/>
    </source>
</evidence>
<evidence type="ECO:0000313" key="2">
    <source>
        <dbReference type="Proteomes" id="UP000774570"/>
    </source>
</evidence>
<dbReference type="SUPFAM" id="SSF51182">
    <property type="entry name" value="RmlC-like cupins"/>
    <property type="match status" value="1"/>
</dbReference>
<comment type="caution">
    <text evidence="1">The sequence shown here is derived from an EMBL/GenBank/DDBJ whole genome shotgun (WGS) entry which is preliminary data.</text>
</comment>